<accession>A0A1V5SD14</accession>
<dbReference type="Proteomes" id="UP000485367">
    <property type="component" value="Unassembled WGS sequence"/>
</dbReference>
<organism evidence="2">
    <name type="scientific">candidate division WS2 bacterium ADurb.Bin280</name>
    <dbReference type="NCBI Taxonomy" id="1852829"/>
    <lineage>
        <taxon>Bacteria</taxon>
        <taxon>candidate division WS2</taxon>
    </lineage>
</organism>
<evidence type="ECO:0000313" key="2">
    <source>
        <dbReference type="EMBL" id="OQA52143.1"/>
    </source>
</evidence>
<evidence type="ECO:0000259" key="1">
    <source>
        <dbReference type="Pfam" id="PF02579"/>
    </source>
</evidence>
<reference evidence="2" key="1">
    <citation type="submission" date="2017-02" db="EMBL/GenBank/DDBJ databases">
        <title>Delving into the versatile metabolic prowess of the omnipresent phylum Bacteroidetes.</title>
        <authorList>
            <person name="Nobu M.K."/>
            <person name="Mei R."/>
            <person name="Narihiro T."/>
            <person name="Kuroda K."/>
            <person name="Liu W.-T."/>
        </authorList>
    </citation>
    <scope>NUCLEOTIDE SEQUENCE</scope>
    <source>
        <strain evidence="2">ADurb.Bin280</strain>
    </source>
</reference>
<name>A0A1V5SD14_9BACT</name>
<dbReference type="SUPFAM" id="SSF53146">
    <property type="entry name" value="Nitrogenase accessory factor-like"/>
    <property type="match status" value="1"/>
</dbReference>
<dbReference type="PANTHER" id="PTHR42983:SF1">
    <property type="entry name" value="IRON-MOLYBDENUM PROTEIN"/>
    <property type="match status" value="1"/>
</dbReference>
<dbReference type="Gene3D" id="3.30.420.130">
    <property type="entry name" value="Dinitrogenase iron-molybdenum cofactor biosynthesis domain"/>
    <property type="match status" value="1"/>
</dbReference>
<dbReference type="Pfam" id="PF02579">
    <property type="entry name" value="Nitro_FeMo-Co"/>
    <property type="match status" value="1"/>
</dbReference>
<dbReference type="AlphaFoldDB" id="A0A1V5SD14"/>
<comment type="caution">
    <text evidence="2">The sequence shown here is derived from an EMBL/GenBank/DDBJ whole genome shotgun (WGS) entry which is preliminary data.</text>
</comment>
<dbReference type="InterPro" id="IPR003731">
    <property type="entry name" value="Di-Nase_FeMo-co_biosynth"/>
</dbReference>
<sequence>MKIAIACDEKNLDSTISKLGGRSPFYQIFDNGEFVETVKNPFATGAGGAGYSVAYMMADMGIDLIVAGKIGENMASALQERGIKWEEIDENMKISELVKKFSEN</sequence>
<dbReference type="PANTHER" id="PTHR42983">
    <property type="entry name" value="DINITROGENASE IRON-MOLYBDENUM COFACTOR PROTEIN-RELATED"/>
    <property type="match status" value="1"/>
</dbReference>
<feature type="domain" description="Dinitrogenase iron-molybdenum cofactor biosynthesis" evidence="1">
    <location>
        <begin position="13"/>
        <end position="102"/>
    </location>
</feature>
<dbReference type="InterPro" id="IPR036105">
    <property type="entry name" value="DiNase_FeMo-co_biosyn_sf"/>
</dbReference>
<gene>
    <name evidence="2" type="ORF">BWY43_00631</name>
</gene>
<proteinExistence type="predicted"/>
<dbReference type="EMBL" id="MWBO01000044">
    <property type="protein sequence ID" value="OQA52143.1"/>
    <property type="molecule type" value="Genomic_DNA"/>
</dbReference>
<protein>
    <submittedName>
        <fullName evidence="2">Dinitrogenase iron-molybdenum cofactor</fullName>
    </submittedName>
</protein>